<proteinExistence type="predicted"/>
<organism evidence="1 2">
    <name type="scientific">Cellulosimicrobium composti</name>
    <dbReference type="NCBI Taxonomy" id="2672572"/>
    <lineage>
        <taxon>Bacteria</taxon>
        <taxon>Bacillati</taxon>
        <taxon>Actinomycetota</taxon>
        <taxon>Actinomycetes</taxon>
        <taxon>Micrococcales</taxon>
        <taxon>Promicromonosporaceae</taxon>
        <taxon>Cellulosimicrobium</taxon>
    </lineage>
</organism>
<dbReference type="SUPFAM" id="SSF56214">
    <property type="entry name" value="4'-phosphopantetheinyl transferase"/>
    <property type="match status" value="1"/>
</dbReference>
<evidence type="ECO:0008006" key="3">
    <source>
        <dbReference type="Google" id="ProtNLM"/>
    </source>
</evidence>
<accession>A0A6N7ZM18</accession>
<dbReference type="Proteomes" id="UP000440668">
    <property type="component" value="Unassembled WGS sequence"/>
</dbReference>
<gene>
    <name evidence="1" type="ORF">GJV82_15515</name>
</gene>
<reference evidence="1 2" key="1">
    <citation type="submission" date="2019-11" db="EMBL/GenBank/DDBJ databases">
        <title>Cellulosimicrobium composti sp. nov. isolated from a compost.</title>
        <authorList>
            <person name="Yang Y."/>
        </authorList>
    </citation>
    <scope>NUCLEOTIDE SEQUENCE [LARGE SCALE GENOMIC DNA]</scope>
    <source>
        <strain evidence="1 2">BIT-GX5</strain>
    </source>
</reference>
<dbReference type="InterPro" id="IPR037143">
    <property type="entry name" value="4-PPantetheinyl_Trfase_dom_sf"/>
</dbReference>
<evidence type="ECO:0000313" key="1">
    <source>
        <dbReference type="EMBL" id="MTG90333.1"/>
    </source>
</evidence>
<sequence>MTAVPVGAPVASGVPVASGGPAETGVVVEAWLVDTAPHAVHRTWRAVGQQSARGREALVARLGGAVLGPDERTRALRLASDADAARYVRAHVAARELLAAATGLRPADVRWEVGRHGRPGPVVGQRWNLSRSGDHALVALAPVDVGVDVQVRDPRVDVRRLAARFLVAGRGGHGDAWQRLARLEACAKAVGGRLLDVLGLDVRAPGLVRAAEGPWRGQEWWVGDVPAPAGAVAACATPGPRPHAVVVRHAGATGRAGTDGLAGAGAVR</sequence>
<dbReference type="GO" id="GO:0008897">
    <property type="term" value="F:holo-[acyl-carrier-protein] synthase activity"/>
    <property type="evidence" value="ECO:0007669"/>
    <property type="project" value="InterPro"/>
</dbReference>
<comment type="caution">
    <text evidence="1">The sequence shown here is derived from an EMBL/GenBank/DDBJ whole genome shotgun (WGS) entry which is preliminary data.</text>
</comment>
<dbReference type="GO" id="GO:0000287">
    <property type="term" value="F:magnesium ion binding"/>
    <property type="evidence" value="ECO:0007669"/>
    <property type="project" value="InterPro"/>
</dbReference>
<dbReference type="Gene3D" id="3.90.470.20">
    <property type="entry name" value="4'-phosphopantetheinyl transferase domain"/>
    <property type="match status" value="1"/>
</dbReference>
<dbReference type="EMBL" id="WMKA01000044">
    <property type="protein sequence ID" value="MTG90333.1"/>
    <property type="molecule type" value="Genomic_DNA"/>
</dbReference>
<evidence type="ECO:0000313" key="2">
    <source>
        <dbReference type="Proteomes" id="UP000440668"/>
    </source>
</evidence>
<protein>
    <recommendedName>
        <fullName evidence="3">4'-phosphopantetheinyl transferase domain-containing protein</fullName>
    </recommendedName>
</protein>
<name>A0A6N7ZM18_9MICO</name>
<dbReference type="AlphaFoldDB" id="A0A6N7ZM18"/>
<dbReference type="RefSeq" id="WP_155099854.1">
    <property type="nucleotide sequence ID" value="NZ_WMKA01000044.1"/>
</dbReference>